<evidence type="ECO:0000313" key="2">
    <source>
        <dbReference type="Proteomes" id="UP000199169"/>
    </source>
</evidence>
<reference evidence="1 2" key="1">
    <citation type="submission" date="2016-06" db="EMBL/GenBank/DDBJ databases">
        <authorList>
            <person name="Kjaerup R.B."/>
            <person name="Dalgaard T.S."/>
            <person name="Juul-Madsen H.R."/>
        </authorList>
    </citation>
    <scope>NUCLEOTIDE SEQUENCE [LARGE SCALE GENOMIC DNA]</scope>
    <source>
        <strain evidence="1">3</strain>
    </source>
</reference>
<evidence type="ECO:0000313" key="1">
    <source>
        <dbReference type="EMBL" id="SBT07317.1"/>
    </source>
</evidence>
<gene>
    <name evidence="1" type="ORF">ACCAA_420034</name>
</gene>
<keyword evidence="2" id="KW-1185">Reference proteome</keyword>
<dbReference type="EMBL" id="FLQX01000119">
    <property type="protein sequence ID" value="SBT07317.1"/>
    <property type="molecule type" value="Genomic_DNA"/>
</dbReference>
<proteinExistence type="predicted"/>
<protein>
    <submittedName>
        <fullName evidence="1">Uncharacterized protein</fullName>
    </submittedName>
</protein>
<dbReference type="STRING" id="1860102.ACCAA_420034"/>
<accession>A0A1A8XS47</accession>
<sequence>MAVIPICVKTPKGIEEVEKRTCRLAPRARQVLIVIDGKRDYDALLTMFSADTLPAVCRQLLDEGFIVPLRGNEPVPTLPPTPVRSVTVSADAAPLSAIDEQRLKMARNFMTNTLRTFVGNSASSLINHIDVAARLEDLHELAMPWRAAISLSSDGRKQLADLESKLSVIDECFLLAWNVPAAAPVGASAAAKPAAGVPTATPAPADDDERLGMARNFMLNTLDAFVGMAASSLIARVEGSPSIEELRHLFSEWHDAIALSGDGRKRLDELEAKLAALLS</sequence>
<organism evidence="1 2">
    <name type="scientific">Candidatus Accumulibacter aalborgensis</name>
    <dbReference type="NCBI Taxonomy" id="1860102"/>
    <lineage>
        <taxon>Bacteria</taxon>
        <taxon>Pseudomonadati</taxon>
        <taxon>Pseudomonadota</taxon>
        <taxon>Betaproteobacteria</taxon>
        <taxon>Candidatus Accumulibacter</taxon>
    </lineage>
</organism>
<dbReference type="Proteomes" id="UP000199169">
    <property type="component" value="Unassembled WGS sequence"/>
</dbReference>
<dbReference type="AlphaFoldDB" id="A0A1A8XS47"/>
<name>A0A1A8XS47_9PROT</name>